<gene>
    <name evidence="1" type="ORF">D9613_001173</name>
</gene>
<dbReference type="Proteomes" id="UP000521872">
    <property type="component" value="Unassembled WGS sequence"/>
</dbReference>
<dbReference type="EMBL" id="JAACJL010000015">
    <property type="protein sequence ID" value="KAF4621088.1"/>
    <property type="molecule type" value="Genomic_DNA"/>
</dbReference>
<evidence type="ECO:0008006" key="3">
    <source>
        <dbReference type="Google" id="ProtNLM"/>
    </source>
</evidence>
<sequence>MHTIYSLSGIGAMSTFINVYNWPIFSKNYASPIPHLLRSNVPPTGQELALVGEAVNNAKKIKAALERRINHSNINKPLFLSNYREKRAKRRLQVLDDFITAHEARISPCGIMRLPPELLSIIFKLVTQGKSGDATGSTIVKMLLGYAFDLSHVCRLWRDVAVSIPHLWQEIPVLDISKAVWLNKRYLQCFEEVLRRGKDLPLIVMFQTYFNPIRTRGNSRHPAVKILVKHSERWRCLDIKVSDPRSIMPYLRPIKGKLSSLEFLNLHFNLNGHRSRTDNLPDCSIFEVAPNLRRVDLQDVSFHIALPTDGPFDLRFDGNPVPSIVGNTSLLSLNSSSIVSLTLSFADGSGHTLSPVLLPCLLSLKVNFRISPSAWFLDNITGSPHVQDLELSTQLDEDLTFSAYGFIQRSQTRSLKTLSISQPLPPHGLLYILDYSPNLIQLDVPLPNSACILALCRTEPSGHPPLVPCLKSIKFAIAQVIQPPMIELLQGLAEVRYEYLNELNRQPGHHNQATIPPTGLDTLSISCPNKDLQRITHCALNGWEPPQILSPEFEEAAARLKEIMDVLAYRRRCGKKLENFTPARLQQIESDLHIVYGYDGLTASDLKACIEKAVRQIEEEREAFNFRYLAAQILAKWGRMIPHAYGAGRWSMSGWFWVHYGYPLTDADDERAYLVASIQAMLDSMRL</sequence>
<dbReference type="Gene3D" id="1.20.1280.50">
    <property type="match status" value="1"/>
</dbReference>
<organism evidence="1 2">
    <name type="scientific">Agrocybe pediades</name>
    <dbReference type="NCBI Taxonomy" id="84607"/>
    <lineage>
        <taxon>Eukaryota</taxon>
        <taxon>Fungi</taxon>
        <taxon>Dikarya</taxon>
        <taxon>Basidiomycota</taxon>
        <taxon>Agaricomycotina</taxon>
        <taxon>Agaricomycetes</taxon>
        <taxon>Agaricomycetidae</taxon>
        <taxon>Agaricales</taxon>
        <taxon>Agaricineae</taxon>
        <taxon>Strophariaceae</taxon>
        <taxon>Agrocybe</taxon>
    </lineage>
</organism>
<protein>
    <recommendedName>
        <fullName evidence="3">F-box domain-containing protein</fullName>
    </recommendedName>
</protein>
<comment type="caution">
    <text evidence="1">The sequence shown here is derived from an EMBL/GenBank/DDBJ whole genome shotgun (WGS) entry which is preliminary data.</text>
</comment>
<reference evidence="1 2" key="1">
    <citation type="submission" date="2019-12" db="EMBL/GenBank/DDBJ databases">
        <authorList>
            <person name="Floudas D."/>
            <person name="Bentzer J."/>
            <person name="Ahren D."/>
            <person name="Johansson T."/>
            <person name="Persson P."/>
            <person name="Tunlid A."/>
        </authorList>
    </citation>
    <scope>NUCLEOTIDE SEQUENCE [LARGE SCALE GENOMIC DNA]</scope>
    <source>
        <strain evidence="1 2">CBS 102.39</strain>
    </source>
</reference>
<evidence type="ECO:0000313" key="2">
    <source>
        <dbReference type="Proteomes" id="UP000521872"/>
    </source>
</evidence>
<keyword evidence="2" id="KW-1185">Reference proteome</keyword>
<evidence type="ECO:0000313" key="1">
    <source>
        <dbReference type="EMBL" id="KAF4621088.1"/>
    </source>
</evidence>
<dbReference type="AlphaFoldDB" id="A0A8H4VSQ3"/>
<proteinExistence type="predicted"/>
<name>A0A8H4VSQ3_9AGAR</name>
<accession>A0A8H4VSQ3</accession>